<feature type="transmembrane region" description="Helical" evidence="5">
    <location>
        <begin position="93"/>
        <end position="113"/>
    </location>
</feature>
<evidence type="ECO:0000313" key="8">
    <source>
        <dbReference type="Proteomes" id="UP000679126"/>
    </source>
</evidence>
<accession>A0ABS3YH34</accession>
<keyword evidence="3 5" id="KW-1133">Transmembrane helix</keyword>
<evidence type="ECO:0000259" key="6">
    <source>
        <dbReference type="Pfam" id="PF04116"/>
    </source>
</evidence>
<evidence type="ECO:0000256" key="1">
    <source>
        <dbReference type="ARBA" id="ARBA00004370"/>
    </source>
</evidence>
<dbReference type="EMBL" id="JAGHKP010000003">
    <property type="protein sequence ID" value="MBO9153991.1"/>
    <property type="molecule type" value="Genomic_DNA"/>
</dbReference>
<name>A0ABS3YH34_9BACT</name>
<dbReference type="InterPro" id="IPR050307">
    <property type="entry name" value="Sterol_Desaturase_Related"/>
</dbReference>
<protein>
    <submittedName>
        <fullName evidence="7">Sterol desaturase family protein</fullName>
    </submittedName>
</protein>
<evidence type="ECO:0000256" key="2">
    <source>
        <dbReference type="ARBA" id="ARBA00022692"/>
    </source>
</evidence>
<feature type="transmembrane region" description="Helical" evidence="5">
    <location>
        <begin position="12"/>
        <end position="33"/>
    </location>
</feature>
<feature type="transmembrane region" description="Helical" evidence="5">
    <location>
        <begin position="54"/>
        <end position="73"/>
    </location>
</feature>
<evidence type="ECO:0000256" key="3">
    <source>
        <dbReference type="ARBA" id="ARBA00022989"/>
    </source>
</evidence>
<organism evidence="7 8">
    <name type="scientific">Chitinophaga chungangae</name>
    <dbReference type="NCBI Taxonomy" id="2821488"/>
    <lineage>
        <taxon>Bacteria</taxon>
        <taxon>Pseudomonadati</taxon>
        <taxon>Bacteroidota</taxon>
        <taxon>Chitinophagia</taxon>
        <taxon>Chitinophagales</taxon>
        <taxon>Chitinophagaceae</taxon>
        <taxon>Chitinophaga</taxon>
    </lineage>
</organism>
<sequence>MIWLDNWLPVFWMVALRYFVIAGLAFLIWYLVFRRVLFFKKIQRRMPKNKDYRREILYSCITILIFSAVPVLILYSPLRQYTQYYKDAAMHGALWYFAAFPLMFIVHDAWFYWTHRLMHHPRVFPWFHKVHHLSVNPSPWAAFSFHPLEAFVEIGIFPVLLFLMPLTRMHLVVFFAVMMVYNVYGHLGWELYPRWFARHWFGKWINTSFNHNQHHQYFKGNYGLYFLWWDRWTGTIRKDYEDRFETHRLPNGNSYTEQGA</sequence>
<evidence type="ECO:0000256" key="4">
    <source>
        <dbReference type="ARBA" id="ARBA00023136"/>
    </source>
</evidence>
<evidence type="ECO:0000313" key="7">
    <source>
        <dbReference type="EMBL" id="MBO9153991.1"/>
    </source>
</evidence>
<dbReference type="PANTHER" id="PTHR11863">
    <property type="entry name" value="STEROL DESATURASE"/>
    <property type="match status" value="1"/>
</dbReference>
<dbReference type="InterPro" id="IPR006694">
    <property type="entry name" value="Fatty_acid_hydroxylase"/>
</dbReference>
<reference evidence="8" key="1">
    <citation type="submission" date="2021-03" db="EMBL/GenBank/DDBJ databases">
        <title>Assistant Professor.</title>
        <authorList>
            <person name="Huq M.A."/>
        </authorList>
    </citation>
    <scope>NUCLEOTIDE SEQUENCE [LARGE SCALE GENOMIC DNA]</scope>
    <source>
        <strain evidence="8">MAH-28</strain>
    </source>
</reference>
<dbReference type="Proteomes" id="UP000679126">
    <property type="component" value="Unassembled WGS sequence"/>
</dbReference>
<evidence type="ECO:0000256" key="5">
    <source>
        <dbReference type="SAM" id="Phobius"/>
    </source>
</evidence>
<dbReference type="Pfam" id="PF04116">
    <property type="entry name" value="FA_hydroxylase"/>
    <property type="match status" value="1"/>
</dbReference>
<proteinExistence type="predicted"/>
<comment type="subcellular location">
    <subcellularLocation>
        <location evidence="1">Membrane</location>
    </subcellularLocation>
</comment>
<keyword evidence="2 5" id="KW-0812">Transmembrane</keyword>
<feature type="transmembrane region" description="Helical" evidence="5">
    <location>
        <begin position="169"/>
        <end position="189"/>
    </location>
</feature>
<dbReference type="RefSeq" id="WP_209147113.1">
    <property type="nucleotide sequence ID" value="NZ_JAGHKP010000003.1"/>
</dbReference>
<keyword evidence="8" id="KW-1185">Reference proteome</keyword>
<feature type="domain" description="Fatty acid hydroxylase" evidence="6">
    <location>
        <begin position="101"/>
        <end position="235"/>
    </location>
</feature>
<gene>
    <name evidence="7" type="ORF">J7I43_17320</name>
</gene>
<keyword evidence="4 5" id="KW-0472">Membrane</keyword>
<comment type="caution">
    <text evidence="7">The sequence shown here is derived from an EMBL/GenBank/DDBJ whole genome shotgun (WGS) entry which is preliminary data.</text>
</comment>